<dbReference type="SUPFAM" id="SSF141091">
    <property type="entry name" value="L21p-like"/>
    <property type="match status" value="1"/>
</dbReference>
<comment type="similarity">
    <text evidence="1">Belongs to the bacterial ribosomal protein bL21 family.</text>
</comment>
<dbReference type="PANTHER" id="PTHR21349">
    <property type="entry name" value="50S RIBOSOMAL PROTEIN L21"/>
    <property type="match status" value="1"/>
</dbReference>
<proteinExistence type="inferred from homology"/>
<dbReference type="GO" id="GO:0005762">
    <property type="term" value="C:mitochondrial large ribosomal subunit"/>
    <property type="evidence" value="ECO:0007669"/>
    <property type="project" value="TreeGrafter"/>
</dbReference>
<evidence type="ECO:0000313" key="4">
    <source>
        <dbReference type="Proteomes" id="UP001306508"/>
    </source>
</evidence>
<dbReference type="Proteomes" id="UP001306508">
    <property type="component" value="Unassembled WGS sequence"/>
</dbReference>
<dbReference type="InterPro" id="IPR036164">
    <property type="entry name" value="bL21-like_sf"/>
</dbReference>
<name>A0AAN7WTH3_9SACH</name>
<dbReference type="EMBL" id="JAWIZZ010000040">
    <property type="protein sequence ID" value="KAK5780748.1"/>
    <property type="molecule type" value="Genomic_DNA"/>
</dbReference>
<keyword evidence="4" id="KW-1185">Reference proteome</keyword>
<comment type="caution">
    <text evidence="3">The sequence shown here is derived from an EMBL/GenBank/DDBJ whole genome shotgun (WGS) entry which is preliminary data.</text>
</comment>
<dbReference type="AlphaFoldDB" id="A0AAN7WTH3"/>
<dbReference type="Pfam" id="PF00829">
    <property type="entry name" value="Ribosomal_L21p"/>
    <property type="match status" value="1"/>
</dbReference>
<organism evidence="3 4">
    <name type="scientific">Arxiozyma heterogenica</name>
    <dbReference type="NCBI Taxonomy" id="278026"/>
    <lineage>
        <taxon>Eukaryota</taxon>
        <taxon>Fungi</taxon>
        <taxon>Dikarya</taxon>
        <taxon>Ascomycota</taxon>
        <taxon>Saccharomycotina</taxon>
        <taxon>Saccharomycetes</taxon>
        <taxon>Saccharomycetales</taxon>
        <taxon>Saccharomycetaceae</taxon>
        <taxon>Arxiozyma</taxon>
    </lineage>
</organism>
<gene>
    <name evidence="3" type="ORF">RI543_001870</name>
</gene>
<dbReference type="GO" id="GO:0003735">
    <property type="term" value="F:structural constituent of ribosome"/>
    <property type="evidence" value="ECO:0007669"/>
    <property type="project" value="TreeGrafter"/>
</dbReference>
<evidence type="ECO:0000256" key="1">
    <source>
        <dbReference type="ARBA" id="ARBA00008563"/>
    </source>
</evidence>
<dbReference type="PANTHER" id="PTHR21349:SF0">
    <property type="entry name" value="LARGE RIBOSOMAL SUBUNIT PROTEIN BL21M"/>
    <property type="match status" value="1"/>
</dbReference>
<evidence type="ECO:0000313" key="3">
    <source>
        <dbReference type="EMBL" id="KAK5780748.1"/>
    </source>
</evidence>
<evidence type="ECO:0000256" key="2">
    <source>
        <dbReference type="ARBA" id="ARBA00044129"/>
    </source>
</evidence>
<sequence length="177" mass="20527">MLKTLFRPITATRLNNLFVKPQRNTLLSLMNINVGSNRKHYSTELKNEQENNTSTSQSPIDITPLKLATDLYAVFRIHNRPYLVTEGDKVILPFKMKQAEVGDILRLTDVITLGSRNFTLKDNPIDPSLYNLKATVIEKTKRKFEIREVTKRRNRRVRHAKRKGDLTILRISKLEVV</sequence>
<dbReference type="InterPro" id="IPR028909">
    <property type="entry name" value="bL21-like"/>
</dbReference>
<accession>A0AAN7WTH3</accession>
<reference evidence="4" key="1">
    <citation type="submission" date="2023-07" db="EMBL/GenBank/DDBJ databases">
        <title>A draft genome of Kazachstania heterogenica Y-27499.</title>
        <authorList>
            <person name="Donic C."/>
            <person name="Kralova J.S."/>
            <person name="Fidel L."/>
            <person name="Ben-Dor S."/>
            <person name="Jung S."/>
        </authorList>
    </citation>
    <scope>NUCLEOTIDE SEQUENCE [LARGE SCALE GENOMIC DNA]</scope>
    <source>
        <strain evidence="4">Y27499</strain>
    </source>
</reference>
<protein>
    <recommendedName>
        <fullName evidence="2">Large ribosomal subunit protein bL21m</fullName>
    </recommendedName>
</protein>